<reference evidence="1 2" key="1">
    <citation type="submission" date="2023-07" db="EMBL/GenBank/DDBJ databases">
        <title>Sorghum-associated microbial communities from plants grown in Nebraska, USA.</title>
        <authorList>
            <person name="Schachtman D."/>
        </authorList>
    </citation>
    <scope>NUCLEOTIDE SEQUENCE [LARGE SCALE GENOMIC DNA]</scope>
    <source>
        <strain evidence="1 2">4249</strain>
    </source>
</reference>
<organism evidence="1 2">
    <name type="scientific">Hydrogenophaga palleronii</name>
    <dbReference type="NCBI Taxonomy" id="65655"/>
    <lineage>
        <taxon>Bacteria</taxon>
        <taxon>Pseudomonadati</taxon>
        <taxon>Pseudomonadota</taxon>
        <taxon>Betaproteobacteria</taxon>
        <taxon>Burkholderiales</taxon>
        <taxon>Comamonadaceae</taxon>
        <taxon>Hydrogenophaga</taxon>
    </lineage>
</organism>
<gene>
    <name evidence="1" type="ORF">J2W49_000971</name>
</gene>
<proteinExistence type="predicted"/>
<sequence length="238" mass="24673">MQRMSDTAVSALRGISSMATRLVLADLIAAYAQQQPSAPAISIESVGGVDAARRVAADEPFDLVVLASDAIDKLEAAGKVLPGSRVDLVRSGVALAVQAGAPEPDISSEAAVRQAVLTARSLSYSTGPSGVALARLFERWGLADVLRERIVQAPPGVPVGTLVARGEVELGFQQLSELLHVDGITLLGPLPDAIQITTTFSAAICCTASQPDAARAFIAFMASPEAMDAKKRQGMEPA</sequence>
<dbReference type="Proteomes" id="UP001265700">
    <property type="component" value="Unassembled WGS sequence"/>
</dbReference>
<accession>A0ABU1WIB6</accession>
<dbReference type="PANTHER" id="PTHR30632">
    <property type="entry name" value="MOLYBDATE-BINDING PERIPLASMIC PROTEIN"/>
    <property type="match status" value="1"/>
</dbReference>
<dbReference type="Gene3D" id="3.40.190.10">
    <property type="entry name" value="Periplasmic binding protein-like II"/>
    <property type="match status" value="2"/>
</dbReference>
<comment type="caution">
    <text evidence="1">The sequence shown here is derived from an EMBL/GenBank/DDBJ whole genome shotgun (WGS) entry which is preliminary data.</text>
</comment>
<name>A0ABU1WIB6_9BURK</name>
<dbReference type="SUPFAM" id="SSF53850">
    <property type="entry name" value="Periplasmic binding protein-like II"/>
    <property type="match status" value="1"/>
</dbReference>
<keyword evidence="2" id="KW-1185">Reference proteome</keyword>
<dbReference type="Pfam" id="PF13531">
    <property type="entry name" value="SBP_bac_11"/>
    <property type="match status" value="1"/>
</dbReference>
<dbReference type="EMBL" id="JAVDWU010000002">
    <property type="protein sequence ID" value="MDR7149022.1"/>
    <property type="molecule type" value="Genomic_DNA"/>
</dbReference>
<evidence type="ECO:0000313" key="2">
    <source>
        <dbReference type="Proteomes" id="UP001265700"/>
    </source>
</evidence>
<dbReference type="InterPro" id="IPR050682">
    <property type="entry name" value="ModA/WtpA"/>
</dbReference>
<evidence type="ECO:0000313" key="1">
    <source>
        <dbReference type="EMBL" id="MDR7149022.1"/>
    </source>
</evidence>
<dbReference type="PANTHER" id="PTHR30632:SF11">
    <property type="entry name" value="BLR4797 PROTEIN"/>
    <property type="match status" value="1"/>
</dbReference>
<protein>
    <submittedName>
        <fullName evidence="1">Molybdate transport system substrate-binding protein</fullName>
    </submittedName>
</protein>
<dbReference type="RefSeq" id="WP_405000990.1">
    <property type="nucleotide sequence ID" value="NZ_JAVDWU010000002.1"/>
</dbReference>